<proteinExistence type="predicted"/>
<name>A0A8D8M312_9HEMI</name>
<protein>
    <recommendedName>
        <fullName evidence="2">Endonuclease/exonuclease/phosphatase domain-containing protein</fullName>
    </recommendedName>
</protein>
<dbReference type="Gene3D" id="3.60.10.10">
    <property type="entry name" value="Endonuclease/exonuclease/phosphatase"/>
    <property type="match status" value="1"/>
</dbReference>
<dbReference type="EMBL" id="HBUF01049880">
    <property type="protein sequence ID" value="CAG6621305.1"/>
    <property type="molecule type" value="Transcribed_RNA"/>
</dbReference>
<accession>A0A8D8M312</accession>
<dbReference type="AlphaFoldDB" id="A0A8D8M312"/>
<dbReference type="InterPro" id="IPR036691">
    <property type="entry name" value="Endo/exonu/phosph_ase_sf"/>
</dbReference>
<reference evidence="1" key="1">
    <citation type="submission" date="2021-05" db="EMBL/GenBank/DDBJ databases">
        <authorList>
            <person name="Alioto T."/>
            <person name="Alioto T."/>
            <person name="Gomez Garrido J."/>
        </authorList>
    </citation>
    <scope>NUCLEOTIDE SEQUENCE</scope>
</reference>
<sequence>MDSRVNQYLKSIRDNKIDFATYSDFPDFLHRKGLGSENLNVIHVNVRSINKHWLSLLLHLNDILHLLDVIVLTEINITDEECHCFQIDKFQQFSRCRASGNGGGILVYVRDTFQVDRLFFDLDQCEHLCLKLNHVKYKVGQTKKISFRIAARSYITSGSILGISRINGLLRYQTEWKTFENLVNQIHG</sequence>
<evidence type="ECO:0008006" key="2">
    <source>
        <dbReference type="Google" id="ProtNLM"/>
    </source>
</evidence>
<dbReference type="EMBL" id="HBUF01049879">
    <property type="protein sequence ID" value="CAG6621303.1"/>
    <property type="molecule type" value="Transcribed_RNA"/>
</dbReference>
<evidence type="ECO:0000313" key="1">
    <source>
        <dbReference type="EMBL" id="CAG6621305.1"/>
    </source>
</evidence>
<organism evidence="1">
    <name type="scientific">Cacopsylla melanoneura</name>
    <dbReference type="NCBI Taxonomy" id="428564"/>
    <lineage>
        <taxon>Eukaryota</taxon>
        <taxon>Metazoa</taxon>
        <taxon>Ecdysozoa</taxon>
        <taxon>Arthropoda</taxon>
        <taxon>Hexapoda</taxon>
        <taxon>Insecta</taxon>
        <taxon>Pterygota</taxon>
        <taxon>Neoptera</taxon>
        <taxon>Paraneoptera</taxon>
        <taxon>Hemiptera</taxon>
        <taxon>Sternorrhyncha</taxon>
        <taxon>Psylloidea</taxon>
        <taxon>Psyllidae</taxon>
        <taxon>Psyllinae</taxon>
        <taxon>Cacopsylla</taxon>
    </lineage>
</organism>